<dbReference type="EMBL" id="LKCW01000003">
    <property type="protein sequence ID" value="KPM46094.1"/>
    <property type="molecule type" value="Genomic_DNA"/>
</dbReference>
<accession>A0A0P7BGV5</accession>
<reference evidence="2 3" key="1">
    <citation type="submission" date="2015-09" db="EMBL/GenBank/DDBJ databases">
        <title>Draft genome of a European isolate of the apple canker pathogen Neonectria ditissima.</title>
        <authorList>
            <person name="Gomez-Cortecero A."/>
            <person name="Harrison R.J."/>
            <person name="Armitage A.D."/>
        </authorList>
    </citation>
    <scope>NUCLEOTIDE SEQUENCE [LARGE SCALE GENOMIC DNA]</scope>
    <source>
        <strain evidence="2 3">R09/05</strain>
    </source>
</reference>
<feature type="region of interest" description="Disordered" evidence="1">
    <location>
        <begin position="1"/>
        <end position="129"/>
    </location>
</feature>
<keyword evidence="3" id="KW-1185">Reference proteome</keyword>
<evidence type="ECO:0000313" key="3">
    <source>
        <dbReference type="Proteomes" id="UP000050424"/>
    </source>
</evidence>
<comment type="caution">
    <text evidence="2">The sequence shown here is derived from an EMBL/GenBank/DDBJ whole genome shotgun (WGS) entry which is preliminary data.</text>
</comment>
<proteinExistence type="predicted"/>
<organism evidence="2 3">
    <name type="scientific">Neonectria ditissima</name>
    <dbReference type="NCBI Taxonomy" id="78410"/>
    <lineage>
        <taxon>Eukaryota</taxon>
        <taxon>Fungi</taxon>
        <taxon>Dikarya</taxon>
        <taxon>Ascomycota</taxon>
        <taxon>Pezizomycotina</taxon>
        <taxon>Sordariomycetes</taxon>
        <taxon>Hypocreomycetidae</taxon>
        <taxon>Hypocreales</taxon>
        <taxon>Nectriaceae</taxon>
        <taxon>Neonectria</taxon>
    </lineage>
</organism>
<feature type="region of interest" description="Disordered" evidence="1">
    <location>
        <begin position="183"/>
        <end position="206"/>
    </location>
</feature>
<dbReference type="AlphaFoldDB" id="A0A0P7BGV5"/>
<evidence type="ECO:0000256" key="1">
    <source>
        <dbReference type="SAM" id="MobiDB-lite"/>
    </source>
</evidence>
<dbReference type="Proteomes" id="UP000050424">
    <property type="component" value="Unassembled WGS sequence"/>
</dbReference>
<feature type="compositionally biased region" description="Basic and acidic residues" evidence="1">
    <location>
        <begin position="56"/>
        <end position="70"/>
    </location>
</feature>
<sequence>MSERQEPSKQGGTVANKTVRKPTLLERKFGPQRRRQAPSQAIAVVDPGVQKPPDIAAEKVSEPLKPEQTSKKAAVAGQGTRKRSTPQGGKGHSTKKPGVSQLPPSDDIKNLQRAMHKKRRALAEYRRKSQRLRRVQQEVDKFQAFCTNMVAETSDSHEQALYQKLMRLTKLSAEKVLGQETKRIEKEQKQVRKEADSLRQAKMRLE</sequence>
<name>A0A0P7BGV5_9HYPO</name>
<evidence type="ECO:0000313" key="2">
    <source>
        <dbReference type="EMBL" id="KPM46094.1"/>
    </source>
</evidence>
<protein>
    <submittedName>
        <fullName evidence="2">Uncharacterized protein</fullName>
    </submittedName>
</protein>
<gene>
    <name evidence="2" type="ORF">AK830_g546</name>
</gene>